<keyword evidence="2" id="KW-0732">Signal</keyword>
<proteinExistence type="predicted"/>
<keyword evidence="1" id="KW-0175">Coiled coil</keyword>
<organism evidence="3 4">
    <name type="scientific">Trematosphaeria pertusa</name>
    <dbReference type="NCBI Taxonomy" id="390896"/>
    <lineage>
        <taxon>Eukaryota</taxon>
        <taxon>Fungi</taxon>
        <taxon>Dikarya</taxon>
        <taxon>Ascomycota</taxon>
        <taxon>Pezizomycotina</taxon>
        <taxon>Dothideomycetes</taxon>
        <taxon>Pleosporomycetidae</taxon>
        <taxon>Pleosporales</taxon>
        <taxon>Massarineae</taxon>
        <taxon>Trematosphaeriaceae</taxon>
        <taxon>Trematosphaeria</taxon>
    </lineage>
</organism>
<feature type="coiled-coil region" evidence="1">
    <location>
        <begin position="18"/>
        <end position="45"/>
    </location>
</feature>
<sequence length="213" mass="22085">MKLLPLLATSALAVGAVGSNIVQALEELNREAEMLKRKVDAASDPTRYSVLSVLATAVPPDARPLITAVPMAYTDANAPDWYKQLPNDVKSLLPELYPQVKAKEEVTTNAASGDGLADTITSTASSATSTSVDPIETATATTTMTSTSTATVTATITNGTMTNGTVLAPTNPHPTESPSHTGSHTGTGIRDISVNFFSTVLMIGVSALFCLFG</sequence>
<reference evidence="3" key="1">
    <citation type="journal article" date="2020" name="Stud. Mycol.">
        <title>101 Dothideomycetes genomes: a test case for predicting lifestyles and emergence of pathogens.</title>
        <authorList>
            <person name="Haridas S."/>
            <person name="Albert R."/>
            <person name="Binder M."/>
            <person name="Bloem J."/>
            <person name="Labutti K."/>
            <person name="Salamov A."/>
            <person name="Andreopoulos B."/>
            <person name="Baker S."/>
            <person name="Barry K."/>
            <person name="Bills G."/>
            <person name="Bluhm B."/>
            <person name="Cannon C."/>
            <person name="Castanera R."/>
            <person name="Culley D."/>
            <person name="Daum C."/>
            <person name="Ezra D."/>
            <person name="Gonzalez J."/>
            <person name="Henrissat B."/>
            <person name="Kuo A."/>
            <person name="Liang C."/>
            <person name="Lipzen A."/>
            <person name="Lutzoni F."/>
            <person name="Magnuson J."/>
            <person name="Mondo S."/>
            <person name="Nolan M."/>
            <person name="Ohm R."/>
            <person name="Pangilinan J."/>
            <person name="Park H.-J."/>
            <person name="Ramirez L."/>
            <person name="Alfaro M."/>
            <person name="Sun H."/>
            <person name="Tritt A."/>
            <person name="Yoshinaga Y."/>
            <person name="Zwiers L.-H."/>
            <person name="Turgeon B."/>
            <person name="Goodwin S."/>
            <person name="Spatafora J."/>
            <person name="Crous P."/>
            <person name="Grigoriev I."/>
        </authorList>
    </citation>
    <scope>NUCLEOTIDE SEQUENCE</scope>
    <source>
        <strain evidence="3">CBS 122368</strain>
    </source>
</reference>
<evidence type="ECO:0000313" key="3">
    <source>
        <dbReference type="EMBL" id="KAF2253404.1"/>
    </source>
</evidence>
<accession>A0A6A6ISB7</accession>
<feature type="signal peptide" evidence="2">
    <location>
        <begin position="1"/>
        <end position="18"/>
    </location>
</feature>
<dbReference type="Proteomes" id="UP000800094">
    <property type="component" value="Unassembled WGS sequence"/>
</dbReference>
<name>A0A6A6ISB7_9PLEO</name>
<gene>
    <name evidence="3" type="ORF">BU26DRAFT_222220</name>
</gene>
<feature type="chain" id="PRO_5025333722" evidence="2">
    <location>
        <begin position="19"/>
        <end position="213"/>
    </location>
</feature>
<evidence type="ECO:0000256" key="1">
    <source>
        <dbReference type="SAM" id="Coils"/>
    </source>
</evidence>
<keyword evidence="4" id="KW-1185">Reference proteome</keyword>
<dbReference type="AlphaFoldDB" id="A0A6A6ISB7"/>
<evidence type="ECO:0000313" key="4">
    <source>
        <dbReference type="Proteomes" id="UP000800094"/>
    </source>
</evidence>
<dbReference type="OrthoDB" id="3800804at2759"/>
<dbReference type="EMBL" id="ML987191">
    <property type="protein sequence ID" value="KAF2253404.1"/>
    <property type="molecule type" value="Genomic_DNA"/>
</dbReference>
<protein>
    <submittedName>
        <fullName evidence="3">Uncharacterized protein</fullName>
    </submittedName>
</protein>
<dbReference type="RefSeq" id="XP_033688408.1">
    <property type="nucleotide sequence ID" value="XM_033820768.1"/>
</dbReference>
<evidence type="ECO:0000256" key="2">
    <source>
        <dbReference type="SAM" id="SignalP"/>
    </source>
</evidence>
<dbReference type="GeneID" id="54574098"/>